<sequence length="80" mass="8637">MGAVQKSMSSKRWTADVEAGKWLQAKGAKPAAKPQETSVADEAPEVTATVISYDNYVTILDEETLKAWIAKLEKAPGICI</sequence>
<organism evidence="1 2">
    <name type="scientific">Escherichia coli</name>
    <dbReference type="NCBI Taxonomy" id="562"/>
    <lineage>
        <taxon>Bacteria</taxon>
        <taxon>Pseudomonadati</taxon>
        <taxon>Pseudomonadota</taxon>
        <taxon>Gammaproteobacteria</taxon>
        <taxon>Enterobacterales</taxon>
        <taxon>Enterobacteriaceae</taxon>
        <taxon>Escherichia</taxon>
    </lineage>
</organism>
<accession>A0A376X8U5</accession>
<evidence type="ECO:0000313" key="2">
    <source>
        <dbReference type="Proteomes" id="UP000254503"/>
    </source>
</evidence>
<gene>
    <name evidence="1" type="primary">polA_4</name>
    <name evidence="1" type="ORF">NCTC9045_05709</name>
</gene>
<keyword evidence="1" id="KW-0548">Nucleotidyltransferase</keyword>
<evidence type="ECO:0000313" key="1">
    <source>
        <dbReference type="EMBL" id="STJ57660.1"/>
    </source>
</evidence>
<protein>
    <submittedName>
        <fullName evidence="1">DNA polymerase I</fullName>
        <ecNumber evidence="1">2.7.7.7</ecNumber>
    </submittedName>
</protein>
<dbReference type="EC" id="2.7.7.7" evidence="1"/>
<reference evidence="1 2" key="1">
    <citation type="submission" date="2018-06" db="EMBL/GenBank/DDBJ databases">
        <authorList>
            <consortium name="Pathogen Informatics"/>
            <person name="Doyle S."/>
        </authorList>
    </citation>
    <scope>NUCLEOTIDE SEQUENCE [LARGE SCALE GENOMIC DNA]</scope>
    <source>
        <strain evidence="1 2">NCTC9045</strain>
    </source>
</reference>
<dbReference type="GO" id="GO:0003887">
    <property type="term" value="F:DNA-directed DNA polymerase activity"/>
    <property type="evidence" value="ECO:0007669"/>
    <property type="project" value="UniProtKB-EC"/>
</dbReference>
<keyword evidence="1" id="KW-0808">Transferase</keyword>
<name>A0A376X8U5_ECOLX</name>
<dbReference type="Proteomes" id="UP000254503">
    <property type="component" value="Unassembled WGS sequence"/>
</dbReference>
<proteinExistence type="predicted"/>
<dbReference type="AlphaFoldDB" id="A0A376X8U5"/>
<dbReference type="EMBL" id="UGDD01000002">
    <property type="protein sequence ID" value="STJ57660.1"/>
    <property type="molecule type" value="Genomic_DNA"/>
</dbReference>